<reference evidence="3 4" key="1">
    <citation type="submission" date="2019-09" db="EMBL/GenBank/DDBJ databases">
        <title>The hologenome of the rock-dwelling lichen Lasallia pustulata.</title>
        <authorList>
            <person name="Greshake Tzovaras B."/>
            <person name="Segers F."/>
            <person name="Bicker A."/>
            <person name="Dal Grande F."/>
            <person name="Otte J."/>
            <person name="Hankeln T."/>
            <person name="Schmitt I."/>
            <person name="Ebersberger I."/>
        </authorList>
    </citation>
    <scope>NUCLEOTIDE SEQUENCE [LARGE SCALE GENOMIC DNA]</scope>
    <source>
        <strain evidence="3">A1-1</strain>
    </source>
</reference>
<dbReference type="InterPro" id="IPR024500">
    <property type="entry name" value="DUF3074"/>
</dbReference>
<proteinExistence type="predicted"/>
<comment type="caution">
    <text evidence="3">The sequence shown here is derived from an EMBL/GenBank/DDBJ whole genome shotgun (WGS) entry which is preliminary data.</text>
</comment>
<dbReference type="Pfam" id="PF11274">
    <property type="entry name" value="DUF3074"/>
    <property type="match status" value="1"/>
</dbReference>
<name>A0A5M8Q351_9LECA</name>
<dbReference type="PANTHER" id="PTHR40370:SF1">
    <property type="entry name" value="DUF3074 DOMAIN-CONTAINING PROTEIN"/>
    <property type="match status" value="1"/>
</dbReference>
<feature type="domain" description="DUF3074" evidence="2">
    <location>
        <begin position="145"/>
        <end position="337"/>
    </location>
</feature>
<organism evidence="3 4">
    <name type="scientific">Lasallia pustulata</name>
    <dbReference type="NCBI Taxonomy" id="136370"/>
    <lineage>
        <taxon>Eukaryota</taxon>
        <taxon>Fungi</taxon>
        <taxon>Dikarya</taxon>
        <taxon>Ascomycota</taxon>
        <taxon>Pezizomycotina</taxon>
        <taxon>Lecanoromycetes</taxon>
        <taxon>OSLEUM clade</taxon>
        <taxon>Umbilicariomycetidae</taxon>
        <taxon>Umbilicariales</taxon>
        <taxon>Umbilicariaceae</taxon>
        <taxon>Lasallia</taxon>
    </lineage>
</organism>
<dbReference type="InterPro" id="IPR023393">
    <property type="entry name" value="START-like_dom_sf"/>
</dbReference>
<dbReference type="Proteomes" id="UP000324767">
    <property type="component" value="Unassembled WGS sequence"/>
</dbReference>
<feature type="region of interest" description="Disordered" evidence="1">
    <location>
        <begin position="41"/>
        <end position="64"/>
    </location>
</feature>
<sequence length="364" mass="39864">MATRASLGNLIRIAPLQLSELPNHPALARLEAGSSNGIRTNAGFSASNLSPQAPKSVSTGDENERQRPALLVFIKAVLDEAAIFVDDIMPNTFKESGEKASIPAAAKVKLLKRDIGGPELSRVPWATSTISRNPPKAVGKSREAWFARRSRHANRSDQGTADFPEFDDGLRVNHSEHERDYTPDVYDAYRVLDWDSETVKHDFAISSYSEIHMSIYEMCHKLPFPLSPRVFPALVLTAKTGRHSLVVVQIPINIESLPEAFYSNGRNRGEGDSALKKKTPVLGVYTSIECCRMLPDLNIEWTMATASDAKGWLPMWAQKLGVPGAVVKDVGLFVKWVSEHRSASDYEPASGAQPGMGPQPGMSS</sequence>
<dbReference type="OrthoDB" id="6423603at2759"/>
<feature type="region of interest" description="Disordered" evidence="1">
    <location>
        <begin position="344"/>
        <end position="364"/>
    </location>
</feature>
<evidence type="ECO:0000256" key="1">
    <source>
        <dbReference type="SAM" id="MobiDB-lite"/>
    </source>
</evidence>
<evidence type="ECO:0000259" key="2">
    <source>
        <dbReference type="Pfam" id="PF11274"/>
    </source>
</evidence>
<protein>
    <recommendedName>
        <fullName evidence="2">DUF3074 domain-containing protein</fullName>
    </recommendedName>
</protein>
<dbReference type="AlphaFoldDB" id="A0A5M8Q351"/>
<gene>
    <name evidence="3" type="ORF">FRX48_00841</name>
</gene>
<dbReference type="SUPFAM" id="SSF55961">
    <property type="entry name" value="Bet v1-like"/>
    <property type="match status" value="1"/>
</dbReference>
<dbReference type="PANTHER" id="PTHR40370">
    <property type="entry name" value="EXPRESSED PROTEIN"/>
    <property type="match status" value="1"/>
</dbReference>
<feature type="compositionally biased region" description="Low complexity" evidence="1">
    <location>
        <begin position="348"/>
        <end position="364"/>
    </location>
</feature>
<evidence type="ECO:0000313" key="4">
    <source>
        <dbReference type="Proteomes" id="UP000324767"/>
    </source>
</evidence>
<accession>A0A5M8Q351</accession>
<dbReference type="EMBL" id="VXIT01000001">
    <property type="protein sequence ID" value="KAA6416122.1"/>
    <property type="molecule type" value="Genomic_DNA"/>
</dbReference>
<feature type="region of interest" description="Disordered" evidence="1">
    <location>
        <begin position="149"/>
        <end position="168"/>
    </location>
</feature>
<dbReference type="Gene3D" id="3.30.530.20">
    <property type="match status" value="1"/>
</dbReference>
<evidence type="ECO:0000313" key="3">
    <source>
        <dbReference type="EMBL" id="KAA6416122.1"/>
    </source>
</evidence>
<feature type="compositionally biased region" description="Polar residues" evidence="1">
    <location>
        <begin position="41"/>
        <end position="60"/>
    </location>
</feature>